<dbReference type="PROSITE" id="PS50089">
    <property type="entry name" value="ZF_RING_2"/>
    <property type="match status" value="1"/>
</dbReference>
<accession>A0ABR3XI35</accession>
<dbReference type="InterPro" id="IPR017907">
    <property type="entry name" value="Znf_RING_CS"/>
</dbReference>
<feature type="region of interest" description="Disordered" evidence="5">
    <location>
        <begin position="1"/>
        <end position="78"/>
    </location>
</feature>
<dbReference type="SUPFAM" id="SSF57850">
    <property type="entry name" value="RING/U-box"/>
    <property type="match status" value="1"/>
</dbReference>
<dbReference type="SMART" id="SM00184">
    <property type="entry name" value="RING"/>
    <property type="match status" value="1"/>
</dbReference>
<sequence>MNRSSPSVVYLDPSSYQSPEQGSSSRRLPSSISSSRRTSQSSSQSTEEPPRGTKRRRLDVSGPSTRASSSVAATRIAEDDSNIESVDLTEVEDDSALSKALAKQREDAVKAQGLAGDAEGRSVLTAYKCPVCMETPVDATSTVCGHLFCHKCIIDCLKSNEEQRSDSSNKGPRGNCPVCRKPLTRNDAPGPKRNLVPLTLKLMTKKRDAPQQRESQAT</sequence>
<evidence type="ECO:0000256" key="1">
    <source>
        <dbReference type="ARBA" id="ARBA00022723"/>
    </source>
</evidence>
<keyword evidence="1" id="KW-0479">Metal-binding</keyword>
<feature type="compositionally biased region" description="Low complexity" evidence="5">
    <location>
        <begin position="64"/>
        <end position="75"/>
    </location>
</feature>
<gene>
    <name evidence="7" type="ORF">Plec18167_005541</name>
</gene>
<dbReference type="Proteomes" id="UP001583193">
    <property type="component" value="Unassembled WGS sequence"/>
</dbReference>
<dbReference type="InterPro" id="IPR047134">
    <property type="entry name" value="RNF4"/>
</dbReference>
<comment type="caution">
    <text evidence="7">The sequence shown here is derived from an EMBL/GenBank/DDBJ whole genome shotgun (WGS) entry which is preliminary data.</text>
</comment>
<dbReference type="PROSITE" id="PS00518">
    <property type="entry name" value="ZF_RING_1"/>
    <property type="match status" value="1"/>
</dbReference>
<dbReference type="InterPro" id="IPR018957">
    <property type="entry name" value="Znf_C3HC4_RING-type"/>
</dbReference>
<evidence type="ECO:0000256" key="3">
    <source>
        <dbReference type="ARBA" id="ARBA00022833"/>
    </source>
</evidence>
<name>A0ABR3XI35_9EURO</name>
<keyword evidence="8" id="KW-1185">Reference proteome</keyword>
<feature type="region of interest" description="Disordered" evidence="5">
    <location>
        <begin position="162"/>
        <end position="218"/>
    </location>
</feature>
<feature type="domain" description="RING-type" evidence="6">
    <location>
        <begin position="129"/>
        <end position="180"/>
    </location>
</feature>
<dbReference type="Pfam" id="PF00097">
    <property type="entry name" value="zf-C3HC4"/>
    <property type="match status" value="1"/>
</dbReference>
<dbReference type="InterPro" id="IPR001841">
    <property type="entry name" value="Znf_RING"/>
</dbReference>
<dbReference type="EMBL" id="JAVDPF010000017">
    <property type="protein sequence ID" value="KAL1875605.1"/>
    <property type="molecule type" value="Genomic_DNA"/>
</dbReference>
<feature type="compositionally biased region" description="Low complexity" evidence="5">
    <location>
        <begin position="13"/>
        <end position="45"/>
    </location>
</feature>
<keyword evidence="2 4" id="KW-0863">Zinc-finger</keyword>
<evidence type="ECO:0000256" key="2">
    <source>
        <dbReference type="ARBA" id="ARBA00022771"/>
    </source>
</evidence>
<dbReference type="PANTHER" id="PTHR23041">
    <property type="entry name" value="RING FINGER DOMAIN-CONTAINING"/>
    <property type="match status" value="1"/>
</dbReference>
<evidence type="ECO:0000313" key="7">
    <source>
        <dbReference type="EMBL" id="KAL1875605.1"/>
    </source>
</evidence>
<dbReference type="Gene3D" id="3.30.40.10">
    <property type="entry name" value="Zinc/RING finger domain, C3HC4 (zinc finger)"/>
    <property type="match status" value="1"/>
</dbReference>
<evidence type="ECO:0000256" key="4">
    <source>
        <dbReference type="PROSITE-ProRule" id="PRU00175"/>
    </source>
</evidence>
<keyword evidence="3" id="KW-0862">Zinc</keyword>
<reference evidence="7 8" key="1">
    <citation type="journal article" date="2024" name="IMA Fungus">
        <title>IMA Genome - F19 : A genome assembly and annotation guide to empower mycologists, including annotated draft genome sequences of Ceratocystis pirilliformis, Diaporthe australafricana, Fusarium ophioides, Paecilomyces lecythidis, and Sporothrix stenoceras.</title>
        <authorList>
            <person name="Aylward J."/>
            <person name="Wilson A.M."/>
            <person name="Visagie C.M."/>
            <person name="Spraker J."/>
            <person name="Barnes I."/>
            <person name="Buitendag C."/>
            <person name="Ceriani C."/>
            <person name="Del Mar Angel L."/>
            <person name="du Plessis D."/>
            <person name="Fuchs T."/>
            <person name="Gasser K."/>
            <person name="Kramer D."/>
            <person name="Li W."/>
            <person name="Munsamy K."/>
            <person name="Piso A."/>
            <person name="Price J.L."/>
            <person name="Sonnekus B."/>
            <person name="Thomas C."/>
            <person name="van der Nest A."/>
            <person name="van Dijk A."/>
            <person name="van Heerden A."/>
            <person name="van Vuuren N."/>
            <person name="Yilmaz N."/>
            <person name="Duong T.A."/>
            <person name="van der Merwe N.A."/>
            <person name="Wingfield M.J."/>
            <person name="Wingfield B.D."/>
        </authorList>
    </citation>
    <scope>NUCLEOTIDE SEQUENCE [LARGE SCALE GENOMIC DNA]</scope>
    <source>
        <strain evidence="7 8">CMW 18167</strain>
    </source>
</reference>
<dbReference type="PANTHER" id="PTHR23041:SF78">
    <property type="entry name" value="E3 UBIQUITIN-PROTEIN LIGASE RNF4"/>
    <property type="match status" value="1"/>
</dbReference>
<protein>
    <recommendedName>
        <fullName evidence="6">RING-type domain-containing protein</fullName>
    </recommendedName>
</protein>
<evidence type="ECO:0000313" key="8">
    <source>
        <dbReference type="Proteomes" id="UP001583193"/>
    </source>
</evidence>
<evidence type="ECO:0000256" key="5">
    <source>
        <dbReference type="SAM" id="MobiDB-lite"/>
    </source>
</evidence>
<evidence type="ECO:0000259" key="6">
    <source>
        <dbReference type="PROSITE" id="PS50089"/>
    </source>
</evidence>
<dbReference type="InterPro" id="IPR013083">
    <property type="entry name" value="Znf_RING/FYVE/PHD"/>
</dbReference>
<organism evidence="7 8">
    <name type="scientific">Paecilomyces lecythidis</name>
    <dbReference type="NCBI Taxonomy" id="3004212"/>
    <lineage>
        <taxon>Eukaryota</taxon>
        <taxon>Fungi</taxon>
        <taxon>Dikarya</taxon>
        <taxon>Ascomycota</taxon>
        <taxon>Pezizomycotina</taxon>
        <taxon>Eurotiomycetes</taxon>
        <taxon>Eurotiomycetidae</taxon>
        <taxon>Eurotiales</taxon>
        <taxon>Thermoascaceae</taxon>
        <taxon>Paecilomyces</taxon>
    </lineage>
</organism>
<proteinExistence type="predicted"/>